<gene>
    <name evidence="11" type="ORF">C8D86_1391</name>
</gene>
<dbReference type="PROSITE" id="PS00409">
    <property type="entry name" value="PROKAR_NTER_METHYL"/>
    <property type="match status" value="1"/>
</dbReference>
<proteinExistence type="predicted"/>
<keyword evidence="4" id="KW-0488">Methylation</keyword>
<dbReference type="SUPFAM" id="SSF54523">
    <property type="entry name" value="Pili subunits"/>
    <property type="match status" value="1"/>
</dbReference>
<organism evidence="11 12">
    <name type="scientific">Aquicella lusitana</name>
    <dbReference type="NCBI Taxonomy" id="254246"/>
    <lineage>
        <taxon>Bacteria</taxon>
        <taxon>Pseudomonadati</taxon>
        <taxon>Pseudomonadota</taxon>
        <taxon>Gammaproteobacteria</taxon>
        <taxon>Legionellales</taxon>
        <taxon>Coxiellaceae</taxon>
        <taxon>Aquicella</taxon>
    </lineage>
</organism>
<dbReference type="Pfam" id="PF07963">
    <property type="entry name" value="N_methyl"/>
    <property type="match status" value="1"/>
</dbReference>
<dbReference type="InterPro" id="IPR049875">
    <property type="entry name" value="TypeII_GspH"/>
</dbReference>
<dbReference type="NCBIfam" id="TIGR01708">
    <property type="entry name" value="typeII_sec_gspH"/>
    <property type="match status" value="1"/>
</dbReference>
<evidence type="ECO:0000256" key="1">
    <source>
        <dbReference type="ARBA" id="ARBA00004377"/>
    </source>
</evidence>
<keyword evidence="7 10" id="KW-1133">Transmembrane helix</keyword>
<dbReference type="RefSeq" id="WP_114835440.1">
    <property type="nucleotide sequence ID" value="NZ_LR699114.1"/>
</dbReference>
<feature type="transmembrane region" description="Helical" evidence="10">
    <location>
        <begin position="12"/>
        <end position="37"/>
    </location>
</feature>
<evidence type="ECO:0000256" key="8">
    <source>
        <dbReference type="ARBA" id="ARBA00023136"/>
    </source>
</evidence>
<dbReference type="EMBL" id="QQAX01000039">
    <property type="protein sequence ID" value="RDI37501.1"/>
    <property type="molecule type" value="Genomic_DNA"/>
</dbReference>
<dbReference type="NCBIfam" id="TIGR02532">
    <property type="entry name" value="IV_pilin_GFxxxE"/>
    <property type="match status" value="1"/>
</dbReference>
<keyword evidence="6 10" id="KW-0812">Transmembrane</keyword>
<dbReference type="GO" id="GO:0005886">
    <property type="term" value="C:plasma membrane"/>
    <property type="evidence" value="ECO:0007669"/>
    <property type="project" value="UniProtKB-SubCell"/>
</dbReference>
<dbReference type="InterPro" id="IPR012902">
    <property type="entry name" value="N_methyl_site"/>
</dbReference>
<evidence type="ECO:0000256" key="2">
    <source>
        <dbReference type="ARBA" id="ARBA00021549"/>
    </source>
</evidence>
<dbReference type="AlphaFoldDB" id="A0A370G0U2"/>
<evidence type="ECO:0000313" key="12">
    <source>
        <dbReference type="Proteomes" id="UP000254720"/>
    </source>
</evidence>
<reference evidence="11 12" key="1">
    <citation type="submission" date="2018-07" db="EMBL/GenBank/DDBJ databases">
        <title>Genomic Encyclopedia of Type Strains, Phase IV (KMG-IV): sequencing the most valuable type-strain genomes for metagenomic binning, comparative biology and taxonomic classification.</title>
        <authorList>
            <person name="Goeker M."/>
        </authorList>
    </citation>
    <scope>NUCLEOTIDE SEQUENCE [LARGE SCALE GENOMIC DNA]</scope>
    <source>
        <strain evidence="11 12">DSM 16500</strain>
    </source>
</reference>
<dbReference type="GO" id="GO:0015627">
    <property type="term" value="C:type II protein secretion system complex"/>
    <property type="evidence" value="ECO:0007669"/>
    <property type="project" value="InterPro"/>
</dbReference>
<keyword evidence="8 10" id="KW-0472">Membrane</keyword>
<keyword evidence="3" id="KW-1003">Cell membrane</keyword>
<evidence type="ECO:0000313" key="11">
    <source>
        <dbReference type="EMBL" id="RDI37501.1"/>
    </source>
</evidence>
<sequence>MRQLTRSGRSARGFTLIELLVVIFIISIVTSVALLSISHNSNKQLESFAKELTQMVTLAEEQAMLSPNVLGLAFEQRTFYFASLQPAVNNKKKTWIRLQDSLFGKRVIPDPIQVDVVVDGVRIGLSDSAENKKNPQIVISTNGDITPFKIYIGKRGDKPRYVVTGDADGTVVSKALS</sequence>
<dbReference type="GO" id="GO:0015628">
    <property type="term" value="P:protein secretion by the type II secretion system"/>
    <property type="evidence" value="ECO:0007669"/>
    <property type="project" value="InterPro"/>
</dbReference>
<evidence type="ECO:0000256" key="7">
    <source>
        <dbReference type="ARBA" id="ARBA00022989"/>
    </source>
</evidence>
<dbReference type="PRINTS" id="PR00885">
    <property type="entry name" value="BCTERIALGSPH"/>
</dbReference>
<keyword evidence="5" id="KW-0997">Cell inner membrane</keyword>
<comment type="caution">
    <text evidence="11">The sequence shown here is derived from an EMBL/GenBank/DDBJ whole genome shotgun (WGS) entry which is preliminary data.</text>
</comment>
<keyword evidence="12" id="KW-1185">Reference proteome</keyword>
<evidence type="ECO:0000256" key="9">
    <source>
        <dbReference type="ARBA" id="ARBA00030775"/>
    </source>
</evidence>
<evidence type="ECO:0000256" key="5">
    <source>
        <dbReference type="ARBA" id="ARBA00022519"/>
    </source>
</evidence>
<dbReference type="InterPro" id="IPR045584">
    <property type="entry name" value="Pilin-like"/>
</dbReference>
<evidence type="ECO:0000256" key="4">
    <source>
        <dbReference type="ARBA" id="ARBA00022481"/>
    </source>
</evidence>
<evidence type="ECO:0000256" key="6">
    <source>
        <dbReference type="ARBA" id="ARBA00022692"/>
    </source>
</evidence>
<accession>A0A370G0U2</accession>
<comment type="subcellular location">
    <subcellularLocation>
        <location evidence="1">Cell inner membrane</location>
        <topology evidence="1">Single-pass membrane protein</topology>
    </subcellularLocation>
</comment>
<protein>
    <recommendedName>
        <fullName evidence="2">Type II secretion system protein H</fullName>
    </recommendedName>
    <alternativeName>
        <fullName evidence="9">General secretion pathway protein H</fullName>
    </alternativeName>
</protein>
<dbReference type="InterPro" id="IPR002416">
    <property type="entry name" value="T2SS_protein-GspH"/>
</dbReference>
<evidence type="ECO:0000256" key="10">
    <source>
        <dbReference type="SAM" id="Phobius"/>
    </source>
</evidence>
<dbReference type="Proteomes" id="UP000254720">
    <property type="component" value="Unassembled WGS sequence"/>
</dbReference>
<evidence type="ECO:0000256" key="3">
    <source>
        <dbReference type="ARBA" id="ARBA00022475"/>
    </source>
</evidence>
<dbReference type="Gene3D" id="3.55.40.10">
    <property type="entry name" value="minor pseudopilin epsh domain"/>
    <property type="match status" value="1"/>
</dbReference>
<name>A0A370G0U2_9COXI</name>